<name>A0A7X3K0Q7_9BACL</name>
<feature type="transmembrane region" description="Helical" evidence="6">
    <location>
        <begin position="96"/>
        <end position="115"/>
    </location>
</feature>
<comment type="caution">
    <text evidence="7">The sequence shown here is derived from an EMBL/GenBank/DDBJ whole genome shotgun (WGS) entry which is preliminary data.</text>
</comment>
<sequence>MNDLLRTALRITLFVLAASVLIWAAYPPLRTITAGLTMGAVASGINALLLQRRVDMIGRTIAEQGVQRTSLGFMSRLATVLLAVMFALKFPQHLDIVSTIIGCFLVPFFILLVGITKRQHKP</sequence>
<dbReference type="RefSeq" id="WP_157337949.1">
    <property type="nucleotide sequence ID" value="NZ_RHLK01000013.1"/>
</dbReference>
<dbReference type="GO" id="GO:0005886">
    <property type="term" value="C:plasma membrane"/>
    <property type="evidence" value="ECO:0007669"/>
    <property type="project" value="UniProtKB-SubCell"/>
</dbReference>
<feature type="transmembrane region" description="Helical" evidence="6">
    <location>
        <begin position="32"/>
        <end position="50"/>
    </location>
</feature>
<dbReference type="OrthoDB" id="2663723at2"/>
<dbReference type="PANTHER" id="PTHR40035:SF1">
    <property type="entry name" value="ATP SYNTHASE PROTEIN I"/>
    <property type="match status" value="1"/>
</dbReference>
<proteinExistence type="predicted"/>
<dbReference type="AlphaFoldDB" id="A0A7X3K0Q7"/>
<evidence type="ECO:0000256" key="5">
    <source>
        <dbReference type="ARBA" id="ARBA00023136"/>
    </source>
</evidence>
<comment type="subcellular location">
    <subcellularLocation>
        <location evidence="1">Cell membrane</location>
        <topology evidence="1">Multi-pass membrane protein</topology>
    </subcellularLocation>
</comment>
<keyword evidence="3 6" id="KW-0812">Transmembrane</keyword>
<reference evidence="7 8" key="1">
    <citation type="journal article" date="2019" name="Microorganisms">
        <title>Paenibacillus lutrae sp. nov., A Chitinolytic Species Isolated from A River Otter in Castril Natural Park, Granada, Spain.</title>
        <authorList>
            <person name="Rodriguez M."/>
            <person name="Reina J.C."/>
            <person name="Bejar V."/>
            <person name="Llamas I."/>
        </authorList>
    </citation>
    <scope>NUCLEOTIDE SEQUENCE [LARGE SCALE GENOMIC DNA]</scope>
    <source>
        <strain evidence="7 8">N10</strain>
    </source>
</reference>
<evidence type="ECO:0000256" key="4">
    <source>
        <dbReference type="ARBA" id="ARBA00022989"/>
    </source>
</evidence>
<evidence type="ECO:0000256" key="2">
    <source>
        <dbReference type="ARBA" id="ARBA00022475"/>
    </source>
</evidence>
<evidence type="ECO:0000256" key="6">
    <source>
        <dbReference type="SAM" id="Phobius"/>
    </source>
</evidence>
<protein>
    <submittedName>
        <fullName evidence="7">ATP synthase subunit I</fullName>
    </submittedName>
</protein>
<dbReference type="EMBL" id="RHLK01000013">
    <property type="protein sequence ID" value="MVP01494.1"/>
    <property type="molecule type" value="Genomic_DNA"/>
</dbReference>
<evidence type="ECO:0000256" key="1">
    <source>
        <dbReference type="ARBA" id="ARBA00004651"/>
    </source>
</evidence>
<keyword evidence="2" id="KW-1003">Cell membrane</keyword>
<feature type="transmembrane region" description="Helical" evidence="6">
    <location>
        <begin position="71"/>
        <end position="90"/>
    </location>
</feature>
<evidence type="ECO:0000313" key="8">
    <source>
        <dbReference type="Proteomes" id="UP000490800"/>
    </source>
</evidence>
<dbReference type="Pfam" id="PF03899">
    <property type="entry name" value="ATP-synt_I"/>
    <property type="match status" value="1"/>
</dbReference>
<evidence type="ECO:0000313" key="7">
    <source>
        <dbReference type="EMBL" id="MVP01494.1"/>
    </source>
</evidence>
<gene>
    <name evidence="7" type="ORF">EDM21_18545</name>
</gene>
<accession>A0A7X3K0Q7</accession>
<keyword evidence="4 6" id="KW-1133">Transmembrane helix</keyword>
<keyword evidence="8" id="KW-1185">Reference proteome</keyword>
<feature type="transmembrane region" description="Helical" evidence="6">
    <location>
        <begin position="7"/>
        <end position="26"/>
    </location>
</feature>
<keyword evidence="5 6" id="KW-0472">Membrane</keyword>
<dbReference type="Proteomes" id="UP000490800">
    <property type="component" value="Unassembled WGS sequence"/>
</dbReference>
<dbReference type="PANTHER" id="PTHR40035">
    <property type="entry name" value="ATP SYNTHASE PROTEIN I"/>
    <property type="match status" value="1"/>
</dbReference>
<dbReference type="InterPro" id="IPR005598">
    <property type="entry name" value="ATP_synth_I"/>
</dbReference>
<evidence type="ECO:0000256" key="3">
    <source>
        <dbReference type="ARBA" id="ARBA00022692"/>
    </source>
</evidence>
<organism evidence="7 8">
    <name type="scientific">Paenibacillus lutrae</name>
    <dbReference type="NCBI Taxonomy" id="2078573"/>
    <lineage>
        <taxon>Bacteria</taxon>
        <taxon>Bacillati</taxon>
        <taxon>Bacillota</taxon>
        <taxon>Bacilli</taxon>
        <taxon>Bacillales</taxon>
        <taxon>Paenibacillaceae</taxon>
        <taxon>Paenibacillus</taxon>
    </lineage>
</organism>
<dbReference type="InterPro" id="IPR039072">
    <property type="entry name" value="ATP_synth_I_Bacilli"/>
</dbReference>